<reference evidence="2 3" key="1">
    <citation type="submission" date="2018-10" db="EMBL/GenBank/DDBJ databases">
        <title>Lactobacillus sp. R7 and Lactobacillus sp. R19 isolated from fermented mustard green product of Taiwan.</title>
        <authorList>
            <person name="Lin S.-T."/>
        </authorList>
    </citation>
    <scope>NUCLEOTIDE SEQUENCE [LARGE SCALE GENOMIC DNA]</scope>
    <source>
        <strain evidence="2 3">BCRC 81127</strain>
    </source>
</reference>
<comment type="caution">
    <text evidence="2">The sequence shown here is derived from an EMBL/GenBank/DDBJ whole genome shotgun (WGS) entry which is preliminary data.</text>
</comment>
<evidence type="ECO:0000313" key="2">
    <source>
        <dbReference type="EMBL" id="TGD22301.1"/>
    </source>
</evidence>
<proteinExistence type="predicted"/>
<dbReference type="AlphaFoldDB" id="A0A4Z0JHK1"/>
<evidence type="ECO:0000313" key="3">
    <source>
        <dbReference type="Proteomes" id="UP000298021"/>
    </source>
</evidence>
<organism evidence="2 3">
    <name type="scientific">Companilactobacillus suantsaicola</name>
    <dbReference type="NCBI Taxonomy" id="2487723"/>
    <lineage>
        <taxon>Bacteria</taxon>
        <taxon>Bacillati</taxon>
        <taxon>Bacillota</taxon>
        <taxon>Bacilli</taxon>
        <taxon>Lactobacillales</taxon>
        <taxon>Lactobacillaceae</taxon>
        <taxon>Companilactobacillus</taxon>
    </lineage>
</organism>
<sequence length="279" mass="30817">MKKKIILSSILFILLMAGVTTFYVHNKTVSDTNSTLVKNRTADKSKNKHANHSKSSSKNAISTKTANEINSKFYNHKKISHSAESALVGYPSTFLNLVDISQLTIDGQVINLHSFVDRDLAYTIADIRIQDVLKGDKSLTNKTIRVMFPGGNITKKAMLTDVANKSFMKISKEEANSEEIVTMEQADMPLPKAGQKYALLLHKEASGTNNIPGEFWSIDFGAKGMFPLNSQGLYKRVPPIKATGGGGGGETSTYDIEVKENEKMEKGMNELIQKKRNLK</sequence>
<dbReference type="EMBL" id="RKLY01000024">
    <property type="protein sequence ID" value="TGD22301.1"/>
    <property type="molecule type" value="Genomic_DNA"/>
</dbReference>
<evidence type="ECO:0000256" key="1">
    <source>
        <dbReference type="SAM" id="MobiDB-lite"/>
    </source>
</evidence>
<dbReference type="Proteomes" id="UP000298021">
    <property type="component" value="Unassembled WGS sequence"/>
</dbReference>
<accession>A0A4Z0JHK1</accession>
<name>A0A4Z0JHK1_9LACO</name>
<feature type="region of interest" description="Disordered" evidence="1">
    <location>
        <begin position="40"/>
        <end position="61"/>
    </location>
</feature>
<dbReference type="OrthoDB" id="2323782at2"/>
<keyword evidence="3" id="KW-1185">Reference proteome</keyword>
<gene>
    <name evidence="2" type="ORF">EGT49_09145</name>
</gene>
<dbReference type="RefSeq" id="WP_135373640.1">
    <property type="nucleotide sequence ID" value="NZ_RKLY01000024.1"/>
</dbReference>
<protein>
    <submittedName>
        <fullName evidence="2">Uncharacterized protein</fullName>
    </submittedName>
</protein>